<gene>
    <name evidence="1" type="ORF">ACFQMJ_26800</name>
</gene>
<organism evidence="1 2">
    <name type="scientific">Cohnella cellulosilytica</name>
    <dbReference type="NCBI Taxonomy" id="986710"/>
    <lineage>
        <taxon>Bacteria</taxon>
        <taxon>Bacillati</taxon>
        <taxon>Bacillota</taxon>
        <taxon>Bacilli</taxon>
        <taxon>Bacillales</taxon>
        <taxon>Paenibacillaceae</taxon>
        <taxon>Cohnella</taxon>
    </lineage>
</organism>
<comment type="caution">
    <text evidence="1">The sequence shown here is derived from an EMBL/GenBank/DDBJ whole genome shotgun (WGS) entry which is preliminary data.</text>
</comment>
<evidence type="ECO:0000313" key="2">
    <source>
        <dbReference type="Proteomes" id="UP001596378"/>
    </source>
</evidence>
<dbReference type="EMBL" id="JBHTAI010000021">
    <property type="protein sequence ID" value="MFC7152157.1"/>
    <property type="molecule type" value="Genomic_DNA"/>
</dbReference>
<keyword evidence="2" id="KW-1185">Reference proteome</keyword>
<accession>A0ABW2FKY1</accession>
<dbReference type="RefSeq" id="WP_378107783.1">
    <property type="nucleotide sequence ID" value="NZ_JBHSUP010000026.1"/>
</dbReference>
<reference evidence="2" key="1">
    <citation type="journal article" date="2019" name="Int. J. Syst. Evol. Microbiol.">
        <title>The Global Catalogue of Microorganisms (GCM) 10K type strain sequencing project: providing services to taxonomists for standard genome sequencing and annotation.</title>
        <authorList>
            <consortium name="The Broad Institute Genomics Platform"/>
            <consortium name="The Broad Institute Genome Sequencing Center for Infectious Disease"/>
            <person name="Wu L."/>
            <person name="Ma J."/>
        </authorList>
    </citation>
    <scope>NUCLEOTIDE SEQUENCE [LARGE SCALE GENOMIC DNA]</scope>
    <source>
        <strain evidence="2">KCTC 12907</strain>
    </source>
</reference>
<sequence>MIRQMHYGSKYKGLKGGSELQIYKRSFIGLFLISIILLNACNSGSVRMEEVVEDGLIINSISVGLGGNEDLDTTVVSYNFNLWNRTDKSIVIKTVEPILTAELRDRLTDTNIQLDINREINKNSSEALSGTFMLNTKGLDKEGIMDLKINVKEFTVTTEQVIGVYRENG</sequence>
<protein>
    <submittedName>
        <fullName evidence="1">Uncharacterized protein</fullName>
    </submittedName>
</protein>
<evidence type="ECO:0000313" key="1">
    <source>
        <dbReference type="EMBL" id="MFC7152157.1"/>
    </source>
</evidence>
<dbReference type="Proteomes" id="UP001596378">
    <property type="component" value="Unassembled WGS sequence"/>
</dbReference>
<name>A0ABW2FKY1_9BACL</name>
<proteinExistence type="predicted"/>